<feature type="compositionally biased region" description="Low complexity" evidence="2">
    <location>
        <begin position="813"/>
        <end position="825"/>
    </location>
</feature>
<gene>
    <name evidence="4" type="ORF">T552_03729</name>
</gene>
<comment type="caution">
    <text evidence="4">The sequence shown here is derived from an EMBL/GenBank/DDBJ whole genome shotgun (WGS) entry which is preliminary data.</text>
</comment>
<keyword evidence="1" id="KW-0175">Coiled coil</keyword>
<dbReference type="GeneID" id="28938281"/>
<organism evidence="4 5">
    <name type="scientific">Pneumocystis carinii (strain B80)</name>
    <name type="common">Rat pneumocystis pneumonia agent</name>
    <name type="synonym">Pneumocystis carinii f. sp. carinii</name>
    <dbReference type="NCBI Taxonomy" id="1408658"/>
    <lineage>
        <taxon>Eukaryota</taxon>
        <taxon>Fungi</taxon>
        <taxon>Dikarya</taxon>
        <taxon>Ascomycota</taxon>
        <taxon>Taphrinomycotina</taxon>
        <taxon>Pneumocystomycetes</taxon>
        <taxon>Pneumocystaceae</taxon>
        <taxon>Pneumocystis</taxon>
    </lineage>
</organism>
<feature type="compositionally biased region" description="Basic and acidic residues" evidence="2">
    <location>
        <begin position="783"/>
        <end position="796"/>
    </location>
</feature>
<dbReference type="RefSeq" id="XP_018224146.1">
    <property type="nucleotide sequence ID" value="XM_018372078.1"/>
</dbReference>
<sequence length="1051" mass="119376">MARPVKRQAVQGAQDEIDEKHLLAFIVKDKYKEEQKCKEELEKYCKELKEADKNLENVDDKVKGLCDDTKRDEKCKDVKKKVEDELKDFEEELQKVLNNIKDENCEKYEEKCILLEETDYDVIKDNCVNLREGCYKLKREKVAEELLLRALGKDVKNGECEKKMKDVCPVLSRESDELMSFCLNPTKTCEDLKKKLDTVCGPLKEKLKDNELEGKCHERLEKCHFYKEACDDSKCDEDKKQCEEKGITYKAPESDSSPVKPKPSLLRSIGLDDVYKNAEKHGIIIGKAGVDLPRKSGTKFLQDLLLVLSRDEDNKEPEKKCEKALGKCDASKYLNTDLKELCDQNNKQEKCKKILDVKERCTKLKLNLHVKGLSTKFKEDEKSDLLSWVKLPTFFIKGECAELESECFYLENACKDNEIGEACQNLRSACYKKGQDRMLNKFFQKELRGKLGLVRYRSDPKDCKKYVVGNCTKLDKKYLPRCLYPKELCYGLSNDIFLQSKELSLLLDDQRDFPFEKDCVELKEKCDELGSDSLLNLEKCITLKRRCEYFKVTERFRKVFLERKDHSLYDEQNCTKALHEKCEALFRKRRNPFEFSCALPEETCSYMVYHTKDECSNLRDNIKNGGIVGKIGGANGNETALEELCTTWGRHCHQLVENCPEQLKKEGDNKDHNCDKLEEKCSETFEKLKLEKELTHLLKGSLKSEDECKKTLGERCTELEKKGTFKILLSDCKEDKKQNVCIKLVKKVQERCPTLKTDLEKAKKELKDKKDEYDDVKQAAKESTEKAKLLLSKPREAVTPSGQNSSASEQVLQPVQPESGSSSSPAEPPVQPLPPPSTGRTSGTPSTGTTDSAKLGPVKRAYVDGGVSEAEVEAFDNTAIAMELYLELKEECKALKLDCDFTEECPGSKEVCGKIDDLCKLEALKVSAHHTETITNKVTETQTIEKAAETVTETVGGGKVTEQCTLVRTTDIWVTSTSLHTSTVTSTPTVTSTVTLTSMRKCKPTKCTTDSSKETQKGGDEEEVKPNDGMKIRVPDMIKIILLGVIVMGMM</sequence>
<dbReference type="InterPro" id="IPR003330">
    <property type="entry name" value="MSG"/>
</dbReference>
<reference evidence="5" key="1">
    <citation type="journal article" date="2016" name="Nat. Commun.">
        <title>Genome analysis of three Pneumocystis species reveals adaptation mechanisms to life exclusively in mammalian hosts.</title>
        <authorList>
            <person name="Ma L."/>
            <person name="Chen Z."/>
            <person name="Huang D.W."/>
            <person name="Kutty G."/>
            <person name="Ishihara M."/>
            <person name="Wang H."/>
            <person name="Abouelleil A."/>
            <person name="Bishop L."/>
            <person name="Davey E."/>
            <person name="Deng R."/>
            <person name="Deng X."/>
            <person name="Fan L."/>
            <person name="Fantoni G."/>
            <person name="Fitzgerald M."/>
            <person name="Gogineni E."/>
            <person name="Goldberg J.M."/>
            <person name="Handley G."/>
            <person name="Hu X."/>
            <person name="Huber C."/>
            <person name="Jiao X."/>
            <person name="Jones K."/>
            <person name="Levin J.Z."/>
            <person name="Liu Y."/>
            <person name="Macdonald P."/>
            <person name="Melnikov A."/>
            <person name="Raley C."/>
            <person name="Sassi M."/>
            <person name="Sherman B.T."/>
            <person name="Song X."/>
            <person name="Sykes S."/>
            <person name="Tran B."/>
            <person name="Walsh L."/>
            <person name="Xia Y."/>
            <person name="Yang J."/>
            <person name="Young S."/>
            <person name="Zeng Q."/>
            <person name="Zheng X."/>
            <person name="Stephens R."/>
            <person name="Nusbaum C."/>
            <person name="Birren B.W."/>
            <person name="Azadi P."/>
            <person name="Lempicki R.A."/>
            <person name="Cuomo C.A."/>
            <person name="Kovacs J.A."/>
        </authorList>
    </citation>
    <scope>NUCLEOTIDE SEQUENCE [LARGE SCALE GENOMIC DNA]</scope>
    <source>
        <strain evidence="5">B80</strain>
    </source>
</reference>
<dbReference type="Pfam" id="PF12373">
    <property type="entry name" value="Msg2_C"/>
    <property type="match status" value="1"/>
</dbReference>
<feature type="compositionally biased region" description="Polar residues" evidence="2">
    <location>
        <begin position="800"/>
        <end position="811"/>
    </location>
</feature>
<feature type="region of interest" description="Disordered" evidence="2">
    <location>
        <begin position="1003"/>
        <end position="1028"/>
    </location>
</feature>
<dbReference type="EMBL" id="LFVZ01000046">
    <property type="protein sequence ID" value="KTW25471.1"/>
    <property type="molecule type" value="Genomic_DNA"/>
</dbReference>
<feature type="compositionally biased region" description="Pro residues" evidence="2">
    <location>
        <begin position="826"/>
        <end position="837"/>
    </location>
</feature>
<evidence type="ECO:0000313" key="5">
    <source>
        <dbReference type="Proteomes" id="UP000054454"/>
    </source>
</evidence>
<keyword evidence="5" id="KW-1185">Reference proteome</keyword>
<protein>
    <recommendedName>
        <fullName evidence="3">Major surface glycoprotein 2 C-terminal domain-containing protein</fullName>
    </recommendedName>
</protein>
<evidence type="ECO:0000256" key="1">
    <source>
        <dbReference type="SAM" id="Coils"/>
    </source>
</evidence>
<feature type="coiled-coil region" evidence="1">
    <location>
        <begin position="31"/>
        <end position="106"/>
    </location>
</feature>
<evidence type="ECO:0000313" key="4">
    <source>
        <dbReference type="EMBL" id="KTW25471.1"/>
    </source>
</evidence>
<evidence type="ECO:0000259" key="3">
    <source>
        <dbReference type="Pfam" id="PF12373"/>
    </source>
</evidence>
<dbReference type="VEuPathDB" id="FungiDB:T552_03729"/>
<feature type="compositionally biased region" description="Low complexity" evidence="2">
    <location>
        <begin position="838"/>
        <end position="850"/>
    </location>
</feature>
<dbReference type="Pfam" id="PF02349">
    <property type="entry name" value="MSG"/>
    <property type="match status" value="5"/>
</dbReference>
<name>A0A0W4ZAJ4_PNEC8</name>
<dbReference type="InterPro" id="IPR021041">
    <property type="entry name" value="Maj_surf_glycoprot_2_C"/>
</dbReference>
<feature type="region of interest" description="Disordered" evidence="2">
    <location>
        <begin position="783"/>
        <end position="857"/>
    </location>
</feature>
<dbReference type="AlphaFoldDB" id="A0A0W4ZAJ4"/>
<proteinExistence type="predicted"/>
<accession>A0A0W4ZAJ4</accession>
<dbReference type="Proteomes" id="UP000054454">
    <property type="component" value="Unassembled WGS sequence"/>
</dbReference>
<feature type="compositionally biased region" description="Basic and acidic residues" evidence="2">
    <location>
        <begin position="1011"/>
        <end position="1028"/>
    </location>
</feature>
<feature type="domain" description="Major surface glycoprotein 2 C-terminal" evidence="3">
    <location>
        <begin position="858"/>
        <end position="883"/>
    </location>
</feature>
<evidence type="ECO:0000256" key="2">
    <source>
        <dbReference type="SAM" id="MobiDB-lite"/>
    </source>
</evidence>